<organism evidence="3 4">
    <name type="scientific">Riccia sorocarpa</name>
    <dbReference type="NCBI Taxonomy" id="122646"/>
    <lineage>
        <taxon>Eukaryota</taxon>
        <taxon>Viridiplantae</taxon>
        <taxon>Streptophyta</taxon>
        <taxon>Embryophyta</taxon>
        <taxon>Marchantiophyta</taxon>
        <taxon>Marchantiopsida</taxon>
        <taxon>Marchantiidae</taxon>
        <taxon>Marchantiales</taxon>
        <taxon>Ricciaceae</taxon>
        <taxon>Riccia</taxon>
    </lineage>
</organism>
<reference evidence="3 4" key="1">
    <citation type="submission" date="2024-09" db="EMBL/GenBank/DDBJ databases">
        <title>Chromosome-scale assembly of Riccia sorocarpa.</title>
        <authorList>
            <person name="Paukszto L."/>
        </authorList>
    </citation>
    <scope>NUCLEOTIDE SEQUENCE [LARGE SCALE GENOMIC DNA]</scope>
    <source>
        <strain evidence="3">LP-2024</strain>
        <tissue evidence="3">Aerial parts of the thallus</tissue>
    </source>
</reference>
<feature type="coiled-coil region" evidence="1">
    <location>
        <begin position="511"/>
        <end position="588"/>
    </location>
</feature>
<keyword evidence="4" id="KW-1185">Reference proteome</keyword>
<comment type="caution">
    <text evidence="3">The sequence shown here is derived from an EMBL/GenBank/DDBJ whole genome shotgun (WGS) entry which is preliminary data.</text>
</comment>
<feature type="region of interest" description="Disordered" evidence="2">
    <location>
        <begin position="316"/>
        <end position="336"/>
    </location>
</feature>
<evidence type="ECO:0000256" key="1">
    <source>
        <dbReference type="SAM" id="Coils"/>
    </source>
</evidence>
<proteinExistence type="predicted"/>
<dbReference type="EMBL" id="JBJQOH010000006">
    <property type="protein sequence ID" value="KAL3684789.1"/>
    <property type="molecule type" value="Genomic_DNA"/>
</dbReference>
<evidence type="ECO:0000313" key="3">
    <source>
        <dbReference type="EMBL" id="KAL3684789.1"/>
    </source>
</evidence>
<keyword evidence="1" id="KW-0175">Coiled coil</keyword>
<protein>
    <submittedName>
        <fullName evidence="3">Uncharacterized protein</fullName>
    </submittedName>
</protein>
<dbReference type="Proteomes" id="UP001633002">
    <property type="component" value="Unassembled WGS sequence"/>
</dbReference>
<dbReference type="AlphaFoldDB" id="A0ABD3H3S3"/>
<evidence type="ECO:0000313" key="4">
    <source>
        <dbReference type="Proteomes" id="UP001633002"/>
    </source>
</evidence>
<name>A0ABD3H3S3_9MARC</name>
<gene>
    <name evidence="3" type="ORF">R1sor_002811</name>
</gene>
<evidence type="ECO:0000256" key="2">
    <source>
        <dbReference type="SAM" id="MobiDB-lite"/>
    </source>
</evidence>
<accession>A0ABD3H3S3</accession>
<sequence>MEESDRTENVLDVAAAPSDSLVKSEPISTVTETNILEQPGGDVSVQANFAQPSGGIVVVSRDDDSGEDWEEEAFVLSIEHFEKECKLPSHGIHPAEIPKSLITDEQLVSCFGTKSGKNGHNEHRWDLSKVIPHADILSIVQVIDGHERLVNGTIGVESGGLAAPNACSDLFAESPDVRSMAIIQIENTDILKLEIKQYENTKMCLGSAFTKLKDSQSRFNQHEKEFSSSIDKYESTISSEVLKQGDLVKKESERNRRKSEIELDTVMQLEIDEQEVNVQISHVLDSIATSKYSYITASYSNAHQLIVVKVEEKQGPVGKTSGSKKRKGVKGSEDVPLCPRKVKTRHATKSEIGTGIDSSSQYQRITLKSYKAIDTPPAISKTKDSRRKLSLDKVRQMRFHRSMGMFDDPLIDGVQVEESHLEESGASHQPQRFPIDSISDDLLTDGVQVEILRPEEFGASHQPHRLPINSMSDDPLSNCAMLGELVKREEFLDGLRVQAWKRVWKLEEDGVLEQEETVERIEEVLKATRKATKEVLEEIEEMEKQICVSWIQDQKHWKEKTEMLQEKQAREIAEYDELEQKLVRLKRVRTLDHQDAEMHEQERDKRFEAYE</sequence>